<keyword evidence="5" id="KW-0804">Transcription</keyword>
<dbReference type="PANTHER" id="PTHR46577">
    <property type="entry name" value="HTH-TYPE TRANSCRIPTIONAL REGULATORY PROTEIN GABR"/>
    <property type="match status" value="1"/>
</dbReference>
<comment type="similarity">
    <text evidence="1">In the C-terminal section; belongs to the class-I pyridoxal-phosphate-dependent aminotransferase family.</text>
</comment>
<dbReference type="InterPro" id="IPR036390">
    <property type="entry name" value="WH_DNA-bd_sf"/>
</dbReference>
<dbReference type="Gene3D" id="3.40.640.10">
    <property type="entry name" value="Type I PLP-dependent aspartate aminotransferase-like (Major domain)"/>
    <property type="match status" value="1"/>
</dbReference>
<sequence>MPVKRYIDTLSILLPAWHNSVAEAGISKYQRLAKLVQQAIEKGQLANGSKLPPHRYLADQLGVTPGTVSKAYQELERLGYLQARVGDGSYIRTLPQTRVGPEHFQTQTRNDDGLDLRHNQHIPTHEVELLSQYWQQLAQQPAYIQQLSRYSPEQGWPQHRQAGARWLSLGSFQPQTEHILCCHGSQHALFSTLLACLRAGEVIATEHLSYPGLISAARILGIRVLGVAMDEQGILPDALESLCQQYPIKALYLTPSIQNPTTGVLDTQRRQQLARLAQRYQLLLIEDETHAMLFDERPLPLSYYAPEHCILLSSLSKVACAGIRAGFIHAPARLINKLAQAIKAQSWMVNAFGLDIASQWILSGKASQLAQAQLHALQQRKAALTPILEGCQYRSHSHSPHFWLEVPEPWSAQEIAANLQQSGIRIATAEDFAVGRQHQPQSIRVSISAEPDDLGAIAQAMQRLRTLLLN</sequence>
<protein>
    <submittedName>
        <fullName evidence="7">PLP-dependent aminotransferase family protein</fullName>
    </submittedName>
</protein>
<accession>A0ABV5Z945</accession>
<dbReference type="InterPro" id="IPR000524">
    <property type="entry name" value="Tscrpt_reg_HTH_GntR"/>
</dbReference>
<feature type="domain" description="HTH gntR-type" evidence="6">
    <location>
        <begin position="26"/>
        <end position="94"/>
    </location>
</feature>
<gene>
    <name evidence="7" type="ORF">ACFFLH_01880</name>
</gene>
<keyword evidence="8" id="KW-1185">Reference proteome</keyword>
<evidence type="ECO:0000313" key="8">
    <source>
        <dbReference type="Proteomes" id="UP001589628"/>
    </source>
</evidence>
<name>A0ABV5Z945_9GAMM</name>
<dbReference type="PROSITE" id="PS50949">
    <property type="entry name" value="HTH_GNTR"/>
    <property type="match status" value="1"/>
</dbReference>
<dbReference type="RefSeq" id="WP_027313234.1">
    <property type="nucleotide sequence ID" value="NZ_JBHLZN010000001.1"/>
</dbReference>
<evidence type="ECO:0000259" key="6">
    <source>
        <dbReference type="PROSITE" id="PS50949"/>
    </source>
</evidence>
<proteinExistence type="inferred from homology"/>
<dbReference type="SMART" id="SM00345">
    <property type="entry name" value="HTH_GNTR"/>
    <property type="match status" value="1"/>
</dbReference>
<dbReference type="InterPro" id="IPR015424">
    <property type="entry name" value="PyrdxlP-dep_Trfase"/>
</dbReference>
<evidence type="ECO:0000256" key="4">
    <source>
        <dbReference type="ARBA" id="ARBA00023125"/>
    </source>
</evidence>
<evidence type="ECO:0000313" key="7">
    <source>
        <dbReference type="EMBL" id="MFB9885163.1"/>
    </source>
</evidence>
<dbReference type="CDD" id="cd00609">
    <property type="entry name" value="AAT_like"/>
    <property type="match status" value="1"/>
</dbReference>
<evidence type="ECO:0000256" key="3">
    <source>
        <dbReference type="ARBA" id="ARBA00023015"/>
    </source>
</evidence>
<dbReference type="Gene3D" id="1.10.10.10">
    <property type="entry name" value="Winged helix-like DNA-binding domain superfamily/Winged helix DNA-binding domain"/>
    <property type="match status" value="1"/>
</dbReference>
<evidence type="ECO:0000256" key="1">
    <source>
        <dbReference type="ARBA" id="ARBA00005384"/>
    </source>
</evidence>
<reference evidence="7 8" key="1">
    <citation type="submission" date="2024-09" db="EMBL/GenBank/DDBJ databases">
        <authorList>
            <person name="Sun Q."/>
            <person name="Mori K."/>
        </authorList>
    </citation>
    <scope>NUCLEOTIDE SEQUENCE [LARGE SCALE GENOMIC DNA]</scope>
    <source>
        <strain evidence="7 8">ATCC 51285</strain>
    </source>
</reference>
<keyword evidence="3" id="KW-0805">Transcription regulation</keyword>
<dbReference type="Gene3D" id="3.90.1150.10">
    <property type="entry name" value="Aspartate Aminotransferase, domain 1"/>
    <property type="match status" value="1"/>
</dbReference>
<keyword evidence="7" id="KW-0808">Transferase</keyword>
<dbReference type="SUPFAM" id="SSF46785">
    <property type="entry name" value="Winged helix' DNA-binding domain"/>
    <property type="match status" value="1"/>
</dbReference>
<dbReference type="GO" id="GO:0008483">
    <property type="term" value="F:transaminase activity"/>
    <property type="evidence" value="ECO:0007669"/>
    <property type="project" value="UniProtKB-KW"/>
</dbReference>
<keyword evidence="4" id="KW-0238">DNA-binding</keyword>
<keyword evidence="7" id="KW-0032">Aminotransferase</keyword>
<evidence type="ECO:0000256" key="2">
    <source>
        <dbReference type="ARBA" id="ARBA00022898"/>
    </source>
</evidence>
<dbReference type="InterPro" id="IPR015422">
    <property type="entry name" value="PyrdxlP-dep_Trfase_small"/>
</dbReference>
<dbReference type="Proteomes" id="UP001589628">
    <property type="component" value="Unassembled WGS sequence"/>
</dbReference>
<keyword evidence="2" id="KW-0663">Pyridoxal phosphate</keyword>
<dbReference type="CDD" id="cd07377">
    <property type="entry name" value="WHTH_GntR"/>
    <property type="match status" value="1"/>
</dbReference>
<dbReference type="InterPro" id="IPR015421">
    <property type="entry name" value="PyrdxlP-dep_Trfase_major"/>
</dbReference>
<dbReference type="Pfam" id="PF00155">
    <property type="entry name" value="Aminotran_1_2"/>
    <property type="match status" value="1"/>
</dbReference>
<dbReference type="InterPro" id="IPR051446">
    <property type="entry name" value="HTH_trans_reg/aminotransferase"/>
</dbReference>
<dbReference type="Pfam" id="PF00392">
    <property type="entry name" value="GntR"/>
    <property type="match status" value="1"/>
</dbReference>
<comment type="caution">
    <text evidence="7">The sequence shown here is derived from an EMBL/GenBank/DDBJ whole genome shotgun (WGS) entry which is preliminary data.</text>
</comment>
<dbReference type="InterPro" id="IPR036388">
    <property type="entry name" value="WH-like_DNA-bd_sf"/>
</dbReference>
<organism evidence="7 8">
    <name type="scientific">Balneatrix alpica</name>
    <dbReference type="NCBI Taxonomy" id="75684"/>
    <lineage>
        <taxon>Bacteria</taxon>
        <taxon>Pseudomonadati</taxon>
        <taxon>Pseudomonadota</taxon>
        <taxon>Gammaproteobacteria</taxon>
        <taxon>Oceanospirillales</taxon>
        <taxon>Balneatrichaceae</taxon>
        <taxon>Balneatrix</taxon>
    </lineage>
</organism>
<evidence type="ECO:0000256" key="5">
    <source>
        <dbReference type="ARBA" id="ARBA00023163"/>
    </source>
</evidence>
<dbReference type="EMBL" id="JBHLZN010000001">
    <property type="protein sequence ID" value="MFB9885163.1"/>
    <property type="molecule type" value="Genomic_DNA"/>
</dbReference>
<dbReference type="SUPFAM" id="SSF53383">
    <property type="entry name" value="PLP-dependent transferases"/>
    <property type="match status" value="1"/>
</dbReference>
<dbReference type="PANTHER" id="PTHR46577:SF1">
    <property type="entry name" value="HTH-TYPE TRANSCRIPTIONAL REGULATORY PROTEIN GABR"/>
    <property type="match status" value="1"/>
</dbReference>
<dbReference type="InterPro" id="IPR004839">
    <property type="entry name" value="Aminotransferase_I/II_large"/>
</dbReference>